<evidence type="ECO:0000256" key="1">
    <source>
        <dbReference type="SAM" id="MobiDB-lite"/>
    </source>
</evidence>
<reference evidence="2" key="1">
    <citation type="submission" date="2020-10" db="EMBL/GenBank/DDBJ databases">
        <authorList>
            <person name="Han B."/>
            <person name="Lu T."/>
            <person name="Zhao Q."/>
            <person name="Huang X."/>
            <person name="Zhao Y."/>
        </authorList>
    </citation>
    <scope>NUCLEOTIDE SEQUENCE</scope>
</reference>
<protein>
    <submittedName>
        <fullName evidence="2">Uncharacterized protein</fullName>
    </submittedName>
</protein>
<keyword evidence="3" id="KW-1185">Reference proteome</keyword>
<dbReference type="EMBL" id="CAJGYO010000091">
    <property type="protein sequence ID" value="CAD6340923.1"/>
    <property type="molecule type" value="Genomic_DNA"/>
</dbReference>
<accession>A0A811SHQ4</accession>
<dbReference type="AlphaFoldDB" id="A0A811SHQ4"/>
<evidence type="ECO:0000313" key="2">
    <source>
        <dbReference type="EMBL" id="CAD6340923.1"/>
    </source>
</evidence>
<comment type="caution">
    <text evidence="2">The sequence shown here is derived from an EMBL/GenBank/DDBJ whole genome shotgun (WGS) entry which is preliminary data.</text>
</comment>
<feature type="region of interest" description="Disordered" evidence="1">
    <location>
        <begin position="1"/>
        <end position="27"/>
    </location>
</feature>
<proteinExistence type="predicted"/>
<organism evidence="2 3">
    <name type="scientific">Miscanthus lutarioriparius</name>
    <dbReference type="NCBI Taxonomy" id="422564"/>
    <lineage>
        <taxon>Eukaryota</taxon>
        <taxon>Viridiplantae</taxon>
        <taxon>Streptophyta</taxon>
        <taxon>Embryophyta</taxon>
        <taxon>Tracheophyta</taxon>
        <taxon>Spermatophyta</taxon>
        <taxon>Magnoliopsida</taxon>
        <taxon>Liliopsida</taxon>
        <taxon>Poales</taxon>
        <taxon>Poaceae</taxon>
        <taxon>PACMAD clade</taxon>
        <taxon>Panicoideae</taxon>
        <taxon>Andropogonodae</taxon>
        <taxon>Andropogoneae</taxon>
        <taxon>Saccharinae</taxon>
        <taxon>Miscanthus</taxon>
    </lineage>
</organism>
<gene>
    <name evidence="2" type="ORF">NCGR_LOCUS65021</name>
</gene>
<dbReference type="Proteomes" id="UP000604825">
    <property type="component" value="Unassembled WGS sequence"/>
</dbReference>
<name>A0A811SHQ4_9POAL</name>
<feature type="compositionally biased region" description="Acidic residues" evidence="1">
    <location>
        <begin position="1"/>
        <end position="22"/>
    </location>
</feature>
<evidence type="ECO:0000313" key="3">
    <source>
        <dbReference type="Proteomes" id="UP000604825"/>
    </source>
</evidence>
<sequence length="115" mass="12495">MGDEEEGGFVDDDGGDGDDDASAMEIGSKDGGGVFIMGMEKDDDQAADPVLELLLPHILDLPAFRARAAGAVRQEPPLAFPRQVRWMHGGAVIMDEEMADELTGRRNPLQLRHTY</sequence>